<dbReference type="OrthoDB" id="3213671at2759"/>
<organism evidence="1 2">
    <name type="scientific">Amanita muscaria (strain Koide BX008)</name>
    <dbReference type="NCBI Taxonomy" id="946122"/>
    <lineage>
        <taxon>Eukaryota</taxon>
        <taxon>Fungi</taxon>
        <taxon>Dikarya</taxon>
        <taxon>Basidiomycota</taxon>
        <taxon>Agaricomycotina</taxon>
        <taxon>Agaricomycetes</taxon>
        <taxon>Agaricomycetidae</taxon>
        <taxon>Agaricales</taxon>
        <taxon>Pluteineae</taxon>
        <taxon>Amanitaceae</taxon>
        <taxon>Amanita</taxon>
    </lineage>
</organism>
<proteinExistence type="predicted"/>
<name>A0A0C2WI27_AMAMK</name>
<dbReference type="Proteomes" id="UP000054549">
    <property type="component" value="Unassembled WGS sequence"/>
</dbReference>
<accession>A0A0C2WI27</accession>
<feature type="non-terminal residue" evidence="1">
    <location>
        <position position="1"/>
    </location>
</feature>
<dbReference type="InParanoid" id="A0A0C2WI27"/>
<gene>
    <name evidence="1" type="ORF">M378DRAFT_55610</name>
</gene>
<keyword evidence="2" id="KW-1185">Reference proteome</keyword>
<dbReference type="EMBL" id="KN818288">
    <property type="protein sequence ID" value="KIL61142.1"/>
    <property type="molecule type" value="Genomic_DNA"/>
</dbReference>
<dbReference type="AlphaFoldDB" id="A0A0C2WI27"/>
<dbReference type="HOGENOM" id="CLU_198516_0_0_1"/>
<feature type="non-terminal residue" evidence="1">
    <location>
        <position position="67"/>
    </location>
</feature>
<evidence type="ECO:0000313" key="1">
    <source>
        <dbReference type="EMBL" id="KIL61142.1"/>
    </source>
</evidence>
<protein>
    <submittedName>
        <fullName evidence="1">Uncharacterized protein</fullName>
    </submittedName>
</protein>
<evidence type="ECO:0000313" key="2">
    <source>
        <dbReference type="Proteomes" id="UP000054549"/>
    </source>
</evidence>
<sequence>SLIFYKIPITQALITAVITAQYPAQPAIVQRFVPPVANPIHYARDGMRPLGNRLIVFRCLEAMRALM</sequence>
<reference evidence="1 2" key="1">
    <citation type="submission" date="2014-04" db="EMBL/GenBank/DDBJ databases">
        <title>Evolutionary Origins and Diversification of the Mycorrhizal Mutualists.</title>
        <authorList>
            <consortium name="DOE Joint Genome Institute"/>
            <consortium name="Mycorrhizal Genomics Consortium"/>
            <person name="Kohler A."/>
            <person name="Kuo A."/>
            <person name="Nagy L.G."/>
            <person name="Floudas D."/>
            <person name="Copeland A."/>
            <person name="Barry K.W."/>
            <person name="Cichocki N."/>
            <person name="Veneault-Fourrey C."/>
            <person name="LaButti K."/>
            <person name="Lindquist E.A."/>
            <person name="Lipzen A."/>
            <person name="Lundell T."/>
            <person name="Morin E."/>
            <person name="Murat C."/>
            <person name="Riley R."/>
            <person name="Ohm R."/>
            <person name="Sun H."/>
            <person name="Tunlid A."/>
            <person name="Henrissat B."/>
            <person name="Grigoriev I.V."/>
            <person name="Hibbett D.S."/>
            <person name="Martin F."/>
        </authorList>
    </citation>
    <scope>NUCLEOTIDE SEQUENCE [LARGE SCALE GENOMIC DNA]</scope>
    <source>
        <strain evidence="1 2">Koide BX008</strain>
    </source>
</reference>
<dbReference type="STRING" id="946122.A0A0C2WI27"/>